<dbReference type="EMBL" id="JH711588">
    <property type="protein sequence ID" value="EIW75576.1"/>
    <property type="molecule type" value="Genomic_DNA"/>
</dbReference>
<comment type="caution">
    <text evidence="2">The sequence shown here is derived from an EMBL/GenBank/DDBJ whole genome shotgun (WGS) entry which is preliminary data.</text>
</comment>
<keyword evidence="3" id="KW-1185">Reference proteome</keyword>
<proteinExistence type="predicted"/>
<protein>
    <submittedName>
        <fullName evidence="2">Uncharacterized protein</fullName>
    </submittedName>
</protein>
<evidence type="ECO:0000313" key="3">
    <source>
        <dbReference type="Proteomes" id="UP000053558"/>
    </source>
</evidence>
<reference evidence="3" key="1">
    <citation type="journal article" date="2012" name="Science">
        <title>The Paleozoic origin of enzymatic lignin decomposition reconstructed from 31 fungal genomes.</title>
        <authorList>
            <person name="Floudas D."/>
            <person name="Binder M."/>
            <person name="Riley R."/>
            <person name="Barry K."/>
            <person name="Blanchette R.A."/>
            <person name="Henrissat B."/>
            <person name="Martinez A.T."/>
            <person name="Otillar R."/>
            <person name="Spatafora J.W."/>
            <person name="Yadav J.S."/>
            <person name="Aerts A."/>
            <person name="Benoit I."/>
            <person name="Boyd A."/>
            <person name="Carlson A."/>
            <person name="Copeland A."/>
            <person name="Coutinho P.M."/>
            <person name="de Vries R.P."/>
            <person name="Ferreira P."/>
            <person name="Findley K."/>
            <person name="Foster B."/>
            <person name="Gaskell J."/>
            <person name="Glotzer D."/>
            <person name="Gorecki P."/>
            <person name="Heitman J."/>
            <person name="Hesse C."/>
            <person name="Hori C."/>
            <person name="Igarashi K."/>
            <person name="Jurgens J.A."/>
            <person name="Kallen N."/>
            <person name="Kersten P."/>
            <person name="Kohler A."/>
            <person name="Kuees U."/>
            <person name="Kumar T.K.A."/>
            <person name="Kuo A."/>
            <person name="LaButti K."/>
            <person name="Larrondo L.F."/>
            <person name="Lindquist E."/>
            <person name="Ling A."/>
            <person name="Lombard V."/>
            <person name="Lucas S."/>
            <person name="Lundell T."/>
            <person name="Martin R."/>
            <person name="McLaughlin D.J."/>
            <person name="Morgenstern I."/>
            <person name="Morin E."/>
            <person name="Murat C."/>
            <person name="Nagy L.G."/>
            <person name="Nolan M."/>
            <person name="Ohm R.A."/>
            <person name="Patyshakuliyeva A."/>
            <person name="Rokas A."/>
            <person name="Ruiz-Duenas F.J."/>
            <person name="Sabat G."/>
            <person name="Salamov A."/>
            <person name="Samejima M."/>
            <person name="Schmutz J."/>
            <person name="Slot J.C."/>
            <person name="St John F."/>
            <person name="Stenlid J."/>
            <person name="Sun H."/>
            <person name="Sun S."/>
            <person name="Syed K."/>
            <person name="Tsang A."/>
            <person name="Wiebenga A."/>
            <person name="Young D."/>
            <person name="Pisabarro A."/>
            <person name="Eastwood D.C."/>
            <person name="Martin F."/>
            <person name="Cullen D."/>
            <person name="Grigoriev I.V."/>
            <person name="Hibbett D.S."/>
        </authorList>
    </citation>
    <scope>NUCLEOTIDE SEQUENCE [LARGE SCALE GENOMIC DNA]</scope>
    <source>
        <strain evidence="3">RWD-64-598 SS2</strain>
    </source>
</reference>
<dbReference type="RefSeq" id="XP_007774280.1">
    <property type="nucleotide sequence ID" value="XM_007776090.1"/>
</dbReference>
<organism evidence="2 3">
    <name type="scientific">Coniophora puteana (strain RWD-64-598)</name>
    <name type="common">Brown rot fungus</name>
    <dbReference type="NCBI Taxonomy" id="741705"/>
    <lineage>
        <taxon>Eukaryota</taxon>
        <taxon>Fungi</taxon>
        <taxon>Dikarya</taxon>
        <taxon>Basidiomycota</taxon>
        <taxon>Agaricomycotina</taxon>
        <taxon>Agaricomycetes</taxon>
        <taxon>Agaricomycetidae</taxon>
        <taxon>Boletales</taxon>
        <taxon>Coniophorineae</taxon>
        <taxon>Coniophoraceae</taxon>
        <taxon>Coniophora</taxon>
    </lineage>
</organism>
<dbReference type="GeneID" id="19201433"/>
<evidence type="ECO:0000313" key="2">
    <source>
        <dbReference type="EMBL" id="EIW75576.1"/>
    </source>
</evidence>
<feature type="compositionally biased region" description="Polar residues" evidence="1">
    <location>
        <begin position="148"/>
        <end position="166"/>
    </location>
</feature>
<gene>
    <name evidence="2" type="ORF">CONPUDRAFT_140017</name>
</gene>
<evidence type="ECO:0000256" key="1">
    <source>
        <dbReference type="SAM" id="MobiDB-lite"/>
    </source>
</evidence>
<dbReference type="Proteomes" id="UP000053558">
    <property type="component" value="Unassembled WGS sequence"/>
</dbReference>
<feature type="region of interest" description="Disordered" evidence="1">
    <location>
        <begin position="143"/>
        <end position="166"/>
    </location>
</feature>
<dbReference type="AlphaFoldDB" id="A0A5M3M9G2"/>
<dbReference type="KEGG" id="cput:CONPUDRAFT_140017"/>
<name>A0A5M3M9G2_CONPW</name>
<accession>A0A5M3M9G2</accession>
<sequence>MTDAAIDLRVIIQYTQEKWGLIGNSMDAIRITQRDIEFLSAQQPLTQNIIFYATNGFVILSWTGVAGAARKALVPRWRRLSDQHDHEMHELRTKIGILRIVCNVSPHGNYRPPGGTLTRNYIQAAVSGVASHNGAAISSAPITSSAPVSQSHVTPQAGPSTSSSARVPSISLIAGTSSLDDGIPALSASKPTSGVRNGAVASTFSDPQWRHNVTTTSAAPQAENAQLEYITPLSRTNTQGSPGIHSLVPVMPPPQPTSEPPPIPPAHLEVPARSTDANVVSSLTRITAQSREEYTQRLFMLMDKSEEQLRLERAKIYVLKSQLERIGVRRRVEEPRTVEGVTAQLDATLHVLEVERRRRVEAEKQLQEMATERQGFQHLVPAMLEVFQEVSSVTDALASGTGP</sequence>